<evidence type="ECO:0000313" key="5">
    <source>
        <dbReference type="EMBL" id="SEO53679.1"/>
    </source>
</evidence>
<dbReference type="PANTHER" id="PTHR43434">
    <property type="entry name" value="PHOSPHOGLYCOLATE PHOSPHATASE"/>
    <property type="match status" value="1"/>
</dbReference>
<dbReference type="SFLD" id="SFLDS00003">
    <property type="entry name" value="Haloacid_Dehalogenase"/>
    <property type="match status" value="1"/>
</dbReference>
<dbReference type="InterPro" id="IPR036412">
    <property type="entry name" value="HAD-like_sf"/>
</dbReference>
<dbReference type="GO" id="GO:0008967">
    <property type="term" value="F:phosphoglycolate phosphatase activity"/>
    <property type="evidence" value="ECO:0007669"/>
    <property type="project" value="UniProtKB-EC"/>
</dbReference>
<evidence type="ECO:0000313" key="6">
    <source>
        <dbReference type="Proteomes" id="UP000198893"/>
    </source>
</evidence>
<dbReference type="Proteomes" id="UP000198893">
    <property type="component" value="Unassembled WGS sequence"/>
</dbReference>
<dbReference type="EC" id="3.1.3.18" evidence="4"/>
<dbReference type="AlphaFoldDB" id="A0A1H8QHI6"/>
<dbReference type="InterPro" id="IPR023198">
    <property type="entry name" value="PGP-like_dom2"/>
</dbReference>
<dbReference type="Pfam" id="PF00702">
    <property type="entry name" value="Hydrolase"/>
    <property type="match status" value="1"/>
</dbReference>
<sequence>MIRGWQNFDGRGMGQAVKTVIFDLDGTLADTSVDLIAAANAAFRTMGEGNLLDPTKDAVTAFQGGRAMLRLGLTRLERMNEAVVDEFYPVLLEAYSGAIDVHTQLYPRAMEAVEVLKAEGYGVGICTNKPEALAELLMTRLGARAAFGALIGADSLPVRKPDPAPLIETVRRLGGDPAQTVLIGDTVTDRDTARAAGVPSILVTFGPGGKEVAALEPEALLNDYADLPDLLRDLARRRMGIVDQRR</sequence>
<accession>A0A1H8QHI6</accession>
<evidence type="ECO:0000256" key="1">
    <source>
        <dbReference type="ARBA" id="ARBA00000830"/>
    </source>
</evidence>
<dbReference type="InterPro" id="IPR006439">
    <property type="entry name" value="HAD-SF_hydro_IA"/>
</dbReference>
<reference evidence="5 6" key="1">
    <citation type="submission" date="2016-10" db="EMBL/GenBank/DDBJ databases">
        <authorList>
            <person name="de Groot N.N."/>
        </authorList>
    </citation>
    <scope>NUCLEOTIDE SEQUENCE [LARGE SCALE GENOMIC DNA]</scope>
    <source>
        <strain evidence="5 6">DSM 27842</strain>
    </source>
</reference>
<dbReference type="PANTHER" id="PTHR43434:SF1">
    <property type="entry name" value="PHOSPHOGLYCOLATE PHOSPHATASE"/>
    <property type="match status" value="1"/>
</dbReference>
<evidence type="ECO:0000256" key="2">
    <source>
        <dbReference type="ARBA" id="ARBA00004818"/>
    </source>
</evidence>
<evidence type="ECO:0000256" key="4">
    <source>
        <dbReference type="ARBA" id="ARBA00013078"/>
    </source>
</evidence>
<evidence type="ECO:0000256" key="3">
    <source>
        <dbReference type="ARBA" id="ARBA00006171"/>
    </source>
</evidence>
<dbReference type="PRINTS" id="PR00413">
    <property type="entry name" value="HADHALOGNASE"/>
</dbReference>
<dbReference type="SUPFAM" id="SSF56784">
    <property type="entry name" value="HAD-like"/>
    <property type="match status" value="1"/>
</dbReference>
<dbReference type="STRING" id="569882.SAMN04490248_106168"/>
<dbReference type="InterPro" id="IPR023214">
    <property type="entry name" value="HAD_sf"/>
</dbReference>
<gene>
    <name evidence="5" type="ORF">SAMN04490248_106168</name>
</gene>
<comment type="pathway">
    <text evidence="2">Organic acid metabolism; glycolate biosynthesis; glycolate from 2-phosphoglycolate: step 1/1.</text>
</comment>
<organism evidence="5 6">
    <name type="scientific">Salinihabitans flavidus</name>
    <dbReference type="NCBI Taxonomy" id="569882"/>
    <lineage>
        <taxon>Bacteria</taxon>
        <taxon>Pseudomonadati</taxon>
        <taxon>Pseudomonadota</taxon>
        <taxon>Alphaproteobacteria</taxon>
        <taxon>Rhodobacterales</taxon>
        <taxon>Roseobacteraceae</taxon>
        <taxon>Salinihabitans</taxon>
    </lineage>
</organism>
<dbReference type="GO" id="GO:0005829">
    <property type="term" value="C:cytosol"/>
    <property type="evidence" value="ECO:0007669"/>
    <property type="project" value="TreeGrafter"/>
</dbReference>
<name>A0A1H8QHI6_9RHOB</name>
<dbReference type="Gene3D" id="1.10.150.240">
    <property type="entry name" value="Putative phosphatase, domain 2"/>
    <property type="match status" value="1"/>
</dbReference>
<dbReference type="SFLD" id="SFLDG01129">
    <property type="entry name" value="C1.5:_HAD__Beta-PGM__Phosphata"/>
    <property type="match status" value="1"/>
</dbReference>
<comment type="catalytic activity">
    <reaction evidence="1">
        <text>2-phosphoglycolate + H2O = glycolate + phosphate</text>
        <dbReference type="Rhea" id="RHEA:14369"/>
        <dbReference type="ChEBI" id="CHEBI:15377"/>
        <dbReference type="ChEBI" id="CHEBI:29805"/>
        <dbReference type="ChEBI" id="CHEBI:43474"/>
        <dbReference type="ChEBI" id="CHEBI:58033"/>
        <dbReference type="EC" id="3.1.3.18"/>
    </reaction>
</comment>
<dbReference type="InterPro" id="IPR050155">
    <property type="entry name" value="HAD-like_hydrolase_sf"/>
</dbReference>
<comment type="similarity">
    <text evidence="3">Belongs to the HAD-like hydrolase superfamily. CbbY/CbbZ/Gph/YieH family.</text>
</comment>
<dbReference type="GO" id="GO:0006281">
    <property type="term" value="P:DNA repair"/>
    <property type="evidence" value="ECO:0007669"/>
    <property type="project" value="TreeGrafter"/>
</dbReference>
<dbReference type="Gene3D" id="3.40.50.1000">
    <property type="entry name" value="HAD superfamily/HAD-like"/>
    <property type="match status" value="1"/>
</dbReference>
<protein>
    <recommendedName>
        <fullName evidence="4">phosphoglycolate phosphatase</fullName>
        <ecNumber evidence="4">3.1.3.18</ecNumber>
    </recommendedName>
</protein>
<dbReference type="EMBL" id="FODS01000006">
    <property type="protein sequence ID" value="SEO53679.1"/>
    <property type="molecule type" value="Genomic_DNA"/>
</dbReference>
<dbReference type="NCBIfam" id="TIGR01549">
    <property type="entry name" value="HAD-SF-IA-v1"/>
    <property type="match status" value="1"/>
</dbReference>
<proteinExistence type="inferred from homology"/>
<keyword evidence="6" id="KW-1185">Reference proteome</keyword>
<dbReference type="NCBIfam" id="TIGR01509">
    <property type="entry name" value="HAD-SF-IA-v3"/>
    <property type="match status" value="1"/>
</dbReference>